<keyword evidence="3" id="KW-1185">Reference proteome</keyword>
<gene>
    <name evidence="2" type="ORF">ILUMI_17111</name>
</gene>
<feature type="region of interest" description="Disordered" evidence="1">
    <location>
        <begin position="44"/>
        <end position="73"/>
    </location>
</feature>
<name>A0A8K0G5C3_IGNLU</name>
<protein>
    <submittedName>
        <fullName evidence="2">Uncharacterized protein</fullName>
    </submittedName>
</protein>
<feature type="non-terminal residue" evidence="2">
    <location>
        <position position="73"/>
    </location>
</feature>
<dbReference type="AlphaFoldDB" id="A0A8K0G5C3"/>
<reference evidence="2" key="1">
    <citation type="submission" date="2019-08" db="EMBL/GenBank/DDBJ databases">
        <title>The genome of the North American firefly Photinus pyralis.</title>
        <authorList>
            <consortium name="Photinus pyralis genome working group"/>
            <person name="Fallon T.R."/>
            <person name="Sander Lower S.E."/>
            <person name="Weng J.-K."/>
        </authorList>
    </citation>
    <scope>NUCLEOTIDE SEQUENCE</scope>
    <source>
        <strain evidence="2">TRF0915ILg1</strain>
        <tissue evidence="2">Whole body</tissue>
    </source>
</reference>
<evidence type="ECO:0000313" key="3">
    <source>
        <dbReference type="Proteomes" id="UP000801492"/>
    </source>
</evidence>
<organism evidence="2 3">
    <name type="scientific">Ignelater luminosus</name>
    <name type="common">Cucubano</name>
    <name type="synonym">Pyrophorus luminosus</name>
    <dbReference type="NCBI Taxonomy" id="2038154"/>
    <lineage>
        <taxon>Eukaryota</taxon>
        <taxon>Metazoa</taxon>
        <taxon>Ecdysozoa</taxon>
        <taxon>Arthropoda</taxon>
        <taxon>Hexapoda</taxon>
        <taxon>Insecta</taxon>
        <taxon>Pterygota</taxon>
        <taxon>Neoptera</taxon>
        <taxon>Endopterygota</taxon>
        <taxon>Coleoptera</taxon>
        <taxon>Polyphaga</taxon>
        <taxon>Elateriformia</taxon>
        <taxon>Elateroidea</taxon>
        <taxon>Elateridae</taxon>
        <taxon>Agrypninae</taxon>
        <taxon>Pyrophorini</taxon>
        <taxon>Ignelater</taxon>
    </lineage>
</organism>
<comment type="caution">
    <text evidence="2">The sequence shown here is derived from an EMBL/GenBank/DDBJ whole genome shotgun (WGS) entry which is preliminary data.</text>
</comment>
<evidence type="ECO:0000313" key="2">
    <source>
        <dbReference type="EMBL" id="KAF2889062.1"/>
    </source>
</evidence>
<proteinExistence type="predicted"/>
<dbReference type="Proteomes" id="UP000801492">
    <property type="component" value="Unassembled WGS sequence"/>
</dbReference>
<dbReference type="EMBL" id="VTPC01071189">
    <property type="protein sequence ID" value="KAF2889062.1"/>
    <property type="molecule type" value="Genomic_DNA"/>
</dbReference>
<sequence>MEADQEGDVLQGVEQELVKLNVICDLDNESRRYTDLINTECESDDVHASGENSEQSIEHEANSKIVPTNLLQD</sequence>
<evidence type="ECO:0000256" key="1">
    <source>
        <dbReference type="SAM" id="MobiDB-lite"/>
    </source>
</evidence>
<accession>A0A8K0G5C3</accession>